<keyword evidence="3" id="KW-0547">Nucleotide-binding</keyword>
<evidence type="ECO:0000256" key="3">
    <source>
        <dbReference type="ARBA" id="ARBA00022741"/>
    </source>
</evidence>
<keyword evidence="4" id="KW-0067">ATP-binding</keyword>
<name>A0A0F9CVL6_9ZZZZ</name>
<dbReference type="InterPro" id="IPR024034">
    <property type="entry name" value="ATPase_F1/V1_b/a_C"/>
</dbReference>
<dbReference type="SUPFAM" id="SSF47917">
    <property type="entry name" value="C-terminal domain of alpha and beta subunits of F1 ATP synthase"/>
    <property type="match status" value="1"/>
</dbReference>
<keyword evidence="5" id="KW-0406">Ion transport</keyword>
<evidence type="ECO:0000256" key="5">
    <source>
        <dbReference type="ARBA" id="ARBA00023065"/>
    </source>
</evidence>
<evidence type="ECO:0008006" key="7">
    <source>
        <dbReference type="Google" id="ProtNLM"/>
    </source>
</evidence>
<proteinExistence type="inferred from homology"/>
<comment type="caution">
    <text evidence="6">The sequence shown here is derived from an EMBL/GenBank/DDBJ whole genome shotgun (WGS) entry which is preliminary data.</text>
</comment>
<feature type="non-terminal residue" evidence="6">
    <location>
        <position position="1"/>
    </location>
</feature>
<reference evidence="6" key="1">
    <citation type="journal article" date="2015" name="Nature">
        <title>Complex archaea that bridge the gap between prokaryotes and eukaryotes.</title>
        <authorList>
            <person name="Spang A."/>
            <person name="Saw J.H."/>
            <person name="Jorgensen S.L."/>
            <person name="Zaremba-Niedzwiedzka K."/>
            <person name="Martijn J."/>
            <person name="Lind A.E."/>
            <person name="van Eijk R."/>
            <person name="Schleper C."/>
            <person name="Guy L."/>
            <person name="Ettema T.J."/>
        </authorList>
    </citation>
    <scope>NUCLEOTIDE SEQUENCE</scope>
</reference>
<keyword evidence="2" id="KW-0813">Transport</keyword>
<evidence type="ECO:0000256" key="4">
    <source>
        <dbReference type="ARBA" id="ARBA00022840"/>
    </source>
</evidence>
<organism evidence="6">
    <name type="scientific">marine sediment metagenome</name>
    <dbReference type="NCBI Taxonomy" id="412755"/>
    <lineage>
        <taxon>unclassified sequences</taxon>
        <taxon>metagenomes</taxon>
        <taxon>ecological metagenomes</taxon>
    </lineage>
</organism>
<dbReference type="Gene3D" id="1.10.1140.10">
    <property type="entry name" value="Bovine Mitochondrial F1-atpase, Atp Synthase Beta Chain, Chain D, domain 3"/>
    <property type="match status" value="1"/>
</dbReference>
<gene>
    <name evidence="6" type="ORF">LCGC14_2621040</name>
</gene>
<sequence>PLDDTIRSFEEIADGKWDHLPEQAFMYVGAIEQAEEQARKME</sequence>
<protein>
    <recommendedName>
        <fullName evidence="7">ATPase F1/V1/A1 complex alpha/beta subunit nucleotide-binding domain-containing protein</fullName>
    </recommendedName>
</protein>
<evidence type="ECO:0000256" key="2">
    <source>
        <dbReference type="ARBA" id="ARBA00022448"/>
    </source>
</evidence>
<evidence type="ECO:0000256" key="1">
    <source>
        <dbReference type="ARBA" id="ARBA00008936"/>
    </source>
</evidence>
<accession>A0A0F9CVL6</accession>
<dbReference type="AlphaFoldDB" id="A0A0F9CVL6"/>
<evidence type="ECO:0000313" key="6">
    <source>
        <dbReference type="EMBL" id="KKL03943.1"/>
    </source>
</evidence>
<dbReference type="EMBL" id="LAZR01044728">
    <property type="protein sequence ID" value="KKL03943.1"/>
    <property type="molecule type" value="Genomic_DNA"/>
</dbReference>
<dbReference type="GO" id="GO:0006811">
    <property type="term" value="P:monoatomic ion transport"/>
    <property type="evidence" value="ECO:0007669"/>
    <property type="project" value="UniProtKB-KW"/>
</dbReference>
<comment type="similarity">
    <text evidence="1">Belongs to the ATPase alpha/beta chains family.</text>
</comment>